<feature type="domain" description="Cytochrome c" evidence="5">
    <location>
        <begin position="135"/>
        <end position="231"/>
    </location>
</feature>
<dbReference type="InterPro" id="IPR009056">
    <property type="entry name" value="Cyt_c-like_dom"/>
</dbReference>
<dbReference type="AlphaFoldDB" id="A0A5C6CPL0"/>
<evidence type="ECO:0000313" key="6">
    <source>
        <dbReference type="EMBL" id="TWU26470.1"/>
    </source>
</evidence>
<keyword evidence="1 4" id="KW-0349">Heme</keyword>
<keyword evidence="3 4" id="KW-0408">Iron</keyword>
<dbReference type="GO" id="GO:0009055">
    <property type="term" value="F:electron transfer activity"/>
    <property type="evidence" value="ECO:0007669"/>
    <property type="project" value="InterPro"/>
</dbReference>
<evidence type="ECO:0000256" key="3">
    <source>
        <dbReference type="ARBA" id="ARBA00023004"/>
    </source>
</evidence>
<evidence type="ECO:0000259" key="5">
    <source>
        <dbReference type="PROSITE" id="PS51007"/>
    </source>
</evidence>
<dbReference type="InterPro" id="IPR036909">
    <property type="entry name" value="Cyt_c-like_dom_sf"/>
</dbReference>
<keyword evidence="7" id="KW-1185">Reference proteome</keyword>
<dbReference type="GO" id="GO:0020037">
    <property type="term" value="F:heme binding"/>
    <property type="evidence" value="ECO:0007669"/>
    <property type="project" value="InterPro"/>
</dbReference>
<dbReference type="Pfam" id="PF13442">
    <property type="entry name" value="Cytochrome_CBB3"/>
    <property type="match status" value="1"/>
</dbReference>
<evidence type="ECO:0000256" key="1">
    <source>
        <dbReference type="ARBA" id="ARBA00022617"/>
    </source>
</evidence>
<dbReference type="SUPFAM" id="SSF46626">
    <property type="entry name" value="Cytochrome c"/>
    <property type="match status" value="2"/>
</dbReference>
<dbReference type="PROSITE" id="PS51007">
    <property type="entry name" value="CYTC"/>
    <property type="match status" value="2"/>
</dbReference>
<dbReference type="Pfam" id="PF00034">
    <property type="entry name" value="Cytochrom_C"/>
    <property type="match status" value="1"/>
</dbReference>
<dbReference type="EMBL" id="SJPT01000001">
    <property type="protein sequence ID" value="TWU26470.1"/>
    <property type="molecule type" value="Genomic_DNA"/>
</dbReference>
<feature type="domain" description="Cytochrome c" evidence="5">
    <location>
        <begin position="320"/>
        <end position="450"/>
    </location>
</feature>
<evidence type="ECO:0000256" key="2">
    <source>
        <dbReference type="ARBA" id="ARBA00022723"/>
    </source>
</evidence>
<dbReference type="Proteomes" id="UP000316304">
    <property type="component" value="Unassembled WGS sequence"/>
</dbReference>
<evidence type="ECO:0000313" key="7">
    <source>
        <dbReference type="Proteomes" id="UP000316304"/>
    </source>
</evidence>
<keyword evidence="2 4" id="KW-0479">Metal-binding</keyword>
<comment type="caution">
    <text evidence="6">The sequence shown here is derived from an EMBL/GenBank/DDBJ whole genome shotgun (WGS) entry which is preliminary data.</text>
</comment>
<name>A0A5C6CPL0_9BACT</name>
<evidence type="ECO:0000256" key="4">
    <source>
        <dbReference type="PROSITE-ProRule" id="PRU00433"/>
    </source>
</evidence>
<protein>
    <submittedName>
        <fullName evidence="6">Cytochrome c</fullName>
    </submittedName>
</protein>
<reference evidence="6 7" key="1">
    <citation type="submission" date="2019-02" db="EMBL/GenBank/DDBJ databases">
        <title>Deep-cultivation of Planctomycetes and their phenomic and genomic characterization uncovers novel biology.</title>
        <authorList>
            <person name="Wiegand S."/>
            <person name="Jogler M."/>
            <person name="Boedeker C."/>
            <person name="Pinto D."/>
            <person name="Vollmers J."/>
            <person name="Rivas-Marin E."/>
            <person name="Kohn T."/>
            <person name="Peeters S.H."/>
            <person name="Heuer A."/>
            <person name="Rast P."/>
            <person name="Oberbeckmann S."/>
            <person name="Bunk B."/>
            <person name="Jeske O."/>
            <person name="Meyerdierks A."/>
            <person name="Storesund J.E."/>
            <person name="Kallscheuer N."/>
            <person name="Luecker S."/>
            <person name="Lage O.M."/>
            <person name="Pohl T."/>
            <person name="Merkel B.J."/>
            <person name="Hornburger P."/>
            <person name="Mueller R.-W."/>
            <person name="Bruemmer F."/>
            <person name="Labrenz M."/>
            <person name="Spormann A.M."/>
            <person name="Op Den Camp H."/>
            <person name="Overmann J."/>
            <person name="Amann R."/>
            <person name="Jetten M.S.M."/>
            <person name="Mascher T."/>
            <person name="Medema M.H."/>
            <person name="Devos D.P."/>
            <person name="Kaster A.-K."/>
            <person name="Ovreas L."/>
            <person name="Rohde M."/>
            <person name="Galperin M.Y."/>
            <person name="Jogler C."/>
        </authorList>
    </citation>
    <scope>NUCLEOTIDE SEQUENCE [LARGE SCALE GENOMIC DNA]</scope>
    <source>
        <strain evidence="6 7">Pla52o</strain>
    </source>
</reference>
<dbReference type="Gene3D" id="1.10.760.10">
    <property type="entry name" value="Cytochrome c-like domain"/>
    <property type="match status" value="2"/>
</dbReference>
<gene>
    <name evidence="6" type="ORF">Pla52o_03230</name>
</gene>
<sequence length="452" mass="49630">MCLPFFLRMRQSVEFTTHTLTGFNRDETFLKTSHFLDMRLLARSRLSTCILASLIAATLGCDAKIEQFESNQLYSLTLAESRSTPMDAAQKDTLAVIETLFGTPNEPRWPVELISQPSDSLVDLGRLQRAAGPISSLQDGSHLGLYRELCVDCHGLTGNGFGPASLAMNPYPRDFRHGVFKWKSTPRNDKPTRDDLRRTLLHGAGGTAMPSFAVVAEDDLEALLDYVIYLSVRGEVERELLAEAVELGYAETAPEANLRIVAPAWIEDEANNTDTLNDTATLSEGAEATLKIVRDVTQEWSDAESRVIQVPAPSVANDEESVQRGRDLFHGPIANCVGCHGPSGNGSAITLDYDDWTKEYSSRLGLTPTDRDAIKPFRKAGAPKPRPIVARRLQQGVFRGGGESDTLYRRITQGVAGTPMPSLEVVQTANEKGLTPDQVWDLVHYLESLGTP</sequence>
<accession>A0A5C6CPL0</accession>
<proteinExistence type="predicted"/>
<organism evidence="6 7">
    <name type="scientific">Novipirellula galeiformis</name>
    <dbReference type="NCBI Taxonomy" id="2528004"/>
    <lineage>
        <taxon>Bacteria</taxon>
        <taxon>Pseudomonadati</taxon>
        <taxon>Planctomycetota</taxon>
        <taxon>Planctomycetia</taxon>
        <taxon>Pirellulales</taxon>
        <taxon>Pirellulaceae</taxon>
        <taxon>Novipirellula</taxon>
    </lineage>
</organism>
<dbReference type="GO" id="GO:0046872">
    <property type="term" value="F:metal ion binding"/>
    <property type="evidence" value="ECO:0007669"/>
    <property type="project" value="UniProtKB-KW"/>
</dbReference>